<name>A0A553HU01_9PEZI</name>
<proteinExistence type="predicted"/>
<evidence type="ECO:0000313" key="2">
    <source>
        <dbReference type="Proteomes" id="UP000319160"/>
    </source>
</evidence>
<keyword evidence="2" id="KW-1185">Reference proteome</keyword>
<dbReference type="AlphaFoldDB" id="A0A553HU01"/>
<protein>
    <submittedName>
        <fullName evidence="1">Uncharacterized protein</fullName>
    </submittedName>
</protein>
<dbReference type="OrthoDB" id="4727171at2759"/>
<sequence>MEAIAAAGALPGLASATIQLGSNNLVELRFNFEHISGPGVSASTCDLFERYIADSETEVGGFRNLLDRVGKRHFKRKSLQAVETGSRLRFHEHNIQNMRMESTLSEVMNTLVKQGAKAVAFYDKHSSRQISEKLHSQPGARLNEIQLPSIGAGKSSYIAPSLRRNIIPSNWTMYRHKSYHALCGMVTVTELFDPKKSDVEDRQFAYIILFEPYGWISRRLVEWRCLIGSAHRTPTLMLSVTTSIICEDPDVIDALGLVICTGLSRYSSYWGCYFRHPKIPNLSKVRALLDTGRLLKEHVLYGPRSWSRTDALTACLASYDCKLKTAGDACCSSWSSSELLRYYREFCDVTELLLSRGFEPTLSSWQSIFHQAVKYRWRVSQDRPALISTMDQTCKSIFTLILNAYGYSIPVNVLATSEEQLRIQPQLFVDVGATPDYAYIVEDISYAGFSHLGHLIARQLPAEIIRRDVPDLNVLDLTDEQHILGRWLLGLLASCRPEIASLLQQYLKSYKTTTAHKRFEVEYIREEFQQWTSGPNASQRKDLLEFICFHGNATILQQLDITVLSESEMVSMLYCASQISAHDIFDILISHMQLTPEIPLLYTKIMQERLAVDEVFLRNFVASLETHGELDL</sequence>
<organism evidence="1 2">
    <name type="scientific">Xylaria flabelliformis</name>
    <dbReference type="NCBI Taxonomy" id="2512241"/>
    <lineage>
        <taxon>Eukaryota</taxon>
        <taxon>Fungi</taxon>
        <taxon>Dikarya</taxon>
        <taxon>Ascomycota</taxon>
        <taxon>Pezizomycotina</taxon>
        <taxon>Sordariomycetes</taxon>
        <taxon>Xylariomycetidae</taxon>
        <taxon>Xylariales</taxon>
        <taxon>Xylariaceae</taxon>
        <taxon>Xylaria</taxon>
    </lineage>
</organism>
<comment type="caution">
    <text evidence="1">The sequence shown here is derived from an EMBL/GenBank/DDBJ whole genome shotgun (WGS) entry which is preliminary data.</text>
</comment>
<reference evidence="2" key="1">
    <citation type="submission" date="2019-06" db="EMBL/GenBank/DDBJ databases">
        <title>Draft genome sequence of the griseofulvin-producing fungus Xylaria cubensis strain G536.</title>
        <authorList>
            <person name="Mead M.E."/>
            <person name="Raja H.A."/>
            <person name="Steenwyk J.L."/>
            <person name="Knowles S.L."/>
            <person name="Oberlies N.H."/>
            <person name="Rokas A."/>
        </authorList>
    </citation>
    <scope>NUCLEOTIDE SEQUENCE [LARGE SCALE GENOMIC DNA]</scope>
    <source>
        <strain evidence="2">G536</strain>
    </source>
</reference>
<dbReference type="Proteomes" id="UP000319160">
    <property type="component" value="Unassembled WGS sequence"/>
</dbReference>
<accession>A0A553HU01</accession>
<gene>
    <name evidence="1" type="ORF">FHL15_007635</name>
</gene>
<evidence type="ECO:0000313" key="1">
    <source>
        <dbReference type="EMBL" id="TRX91411.1"/>
    </source>
</evidence>
<dbReference type="EMBL" id="VFLP01000045">
    <property type="protein sequence ID" value="TRX91411.1"/>
    <property type="molecule type" value="Genomic_DNA"/>
</dbReference>